<dbReference type="PROSITE" id="PS00409">
    <property type="entry name" value="PROKAR_NTER_METHYL"/>
    <property type="match status" value="1"/>
</dbReference>
<accession>A0ABQ5YE83</accession>
<evidence type="ECO:0008006" key="4">
    <source>
        <dbReference type="Google" id="ProtNLM"/>
    </source>
</evidence>
<proteinExistence type="predicted"/>
<protein>
    <recommendedName>
        <fullName evidence="4">Prepilin-type N-terminal cleavage/methylation domain-containing protein</fullName>
    </recommendedName>
</protein>
<keyword evidence="1" id="KW-0812">Transmembrane</keyword>
<keyword evidence="1" id="KW-1133">Transmembrane helix</keyword>
<evidence type="ECO:0000256" key="1">
    <source>
        <dbReference type="SAM" id="Phobius"/>
    </source>
</evidence>
<keyword evidence="1" id="KW-0472">Membrane</keyword>
<organism evidence="2 3">
    <name type="scientific">Chitinimonas prasina</name>
    <dbReference type="NCBI Taxonomy" id="1434937"/>
    <lineage>
        <taxon>Bacteria</taxon>
        <taxon>Pseudomonadati</taxon>
        <taxon>Pseudomonadota</taxon>
        <taxon>Betaproteobacteria</taxon>
        <taxon>Neisseriales</taxon>
        <taxon>Chitinibacteraceae</taxon>
        <taxon>Chitinimonas</taxon>
    </lineage>
</organism>
<feature type="transmembrane region" description="Helical" evidence="1">
    <location>
        <begin position="12"/>
        <end position="34"/>
    </location>
</feature>
<evidence type="ECO:0000313" key="2">
    <source>
        <dbReference type="EMBL" id="GLR11933.1"/>
    </source>
</evidence>
<reference evidence="3" key="1">
    <citation type="journal article" date="2019" name="Int. J. Syst. Evol. Microbiol.">
        <title>The Global Catalogue of Microorganisms (GCM) 10K type strain sequencing project: providing services to taxonomists for standard genome sequencing and annotation.</title>
        <authorList>
            <consortium name="The Broad Institute Genomics Platform"/>
            <consortium name="The Broad Institute Genome Sequencing Center for Infectious Disease"/>
            <person name="Wu L."/>
            <person name="Ma J."/>
        </authorList>
    </citation>
    <scope>NUCLEOTIDE SEQUENCE [LARGE SCALE GENOMIC DNA]</scope>
    <source>
        <strain evidence="3">NBRC 110044</strain>
    </source>
</reference>
<dbReference type="RefSeq" id="WP_284195076.1">
    <property type="nucleotide sequence ID" value="NZ_BSOG01000001.1"/>
</dbReference>
<comment type="caution">
    <text evidence="2">The sequence shown here is derived from an EMBL/GenBank/DDBJ whole genome shotgun (WGS) entry which is preliminary data.</text>
</comment>
<name>A0ABQ5YE83_9NEIS</name>
<dbReference type="Pfam" id="PF07963">
    <property type="entry name" value="N_methyl"/>
    <property type="match status" value="1"/>
</dbReference>
<sequence length="199" mass="22063">MPQARRRQQGFTLIELLIAMLLAAAIGIALSSAFRLGLQHTQRTRAFYSELQEMQAVASYLRLRFAPGLAIAKGSDAELWVGKKDAAQQGLRCQQDGEQTWRLELISTERPKTDKAATASDEEPAIQAETLLDQLTQCRFEYLQADPDSPKPTAAQEGSERQPTAYRWLDSSATPPPVAFRLHLGGSYFTLPPLVFSRG</sequence>
<evidence type="ECO:0000313" key="3">
    <source>
        <dbReference type="Proteomes" id="UP001156706"/>
    </source>
</evidence>
<dbReference type="NCBIfam" id="TIGR02532">
    <property type="entry name" value="IV_pilin_GFxxxE"/>
    <property type="match status" value="1"/>
</dbReference>
<dbReference type="EMBL" id="BSOG01000001">
    <property type="protein sequence ID" value="GLR11933.1"/>
    <property type="molecule type" value="Genomic_DNA"/>
</dbReference>
<keyword evidence="3" id="KW-1185">Reference proteome</keyword>
<dbReference type="Proteomes" id="UP001156706">
    <property type="component" value="Unassembled WGS sequence"/>
</dbReference>
<dbReference type="InterPro" id="IPR012902">
    <property type="entry name" value="N_methyl_site"/>
</dbReference>
<gene>
    <name evidence="2" type="ORF">GCM10007907_07230</name>
</gene>